<keyword evidence="3 7" id="KW-0227">DNA damage</keyword>
<dbReference type="Pfam" id="PF11967">
    <property type="entry name" value="RecO_N"/>
    <property type="match status" value="1"/>
</dbReference>
<dbReference type="HAMAP" id="MF_00201">
    <property type="entry name" value="RecO"/>
    <property type="match status" value="1"/>
</dbReference>
<evidence type="ECO:0000256" key="3">
    <source>
        <dbReference type="ARBA" id="ARBA00022763"/>
    </source>
</evidence>
<comment type="caution">
    <text evidence="9">The sequence shown here is derived from an EMBL/GenBank/DDBJ whole genome shotgun (WGS) entry which is preliminary data.</text>
</comment>
<dbReference type="InterPro" id="IPR012340">
    <property type="entry name" value="NA-bd_OB-fold"/>
</dbReference>
<evidence type="ECO:0000259" key="8">
    <source>
        <dbReference type="Pfam" id="PF11967"/>
    </source>
</evidence>
<keyword evidence="4 7" id="KW-0233">DNA recombination</keyword>
<accession>A0ABW3FEQ6</accession>
<dbReference type="Gene3D" id="2.40.50.140">
    <property type="entry name" value="Nucleic acid-binding proteins"/>
    <property type="match status" value="1"/>
</dbReference>
<feature type="domain" description="DNA replication/recombination mediator RecO N-terminal" evidence="8">
    <location>
        <begin position="1"/>
        <end position="70"/>
    </location>
</feature>
<reference evidence="10" key="1">
    <citation type="journal article" date="2019" name="Int. J. Syst. Evol. Microbiol.">
        <title>The Global Catalogue of Microorganisms (GCM) 10K type strain sequencing project: providing services to taxonomists for standard genome sequencing and annotation.</title>
        <authorList>
            <consortium name="The Broad Institute Genomics Platform"/>
            <consortium name="The Broad Institute Genome Sequencing Center for Infectious Disease"/>
            <person name="Wu L."/>
            <person name="Ma J."/>
        </authorList>
    </citation>
    <scope>NUCLEOTIDE SEQUENCE [LARGE SCALE GENOMIC DNA]</scope>
    <source>
        <strain evidence="10">CCUG 60023</strain>
    </source>
</reference>
<name>A0ABW3FEQ6_9HYPH</name>
<protein>
    <recommendedName>
        <fullName evidence="2 7">DNA repair protein RecO</fullName>
    </recommendedName>
    <alternativeName>
        <fullName evidence="6 7">Recombination protein O</fullName>
    </alternativeName>
</protein>
<dbReference type="InterPro" id="IPR042242">
    <property type="entry name" value="RecO_C"/>
</dbReference>
<evidence type="ECO:0000256" key="7">
    <source>
        <dbReference type="HAMAP-Rule" id="MF_00201"/>
    </source>
</evidence>
<dbReference type="InterPro" id="IPR037278">
    <property type="entry name" value="ARFGAP/RecO"/>
</dbReference>
<dbReference type="SUPFAM" id="SSF57863">
    <property type="entry name" value="ArfGap/RecO-like zinc finger"/>
    <property type="match status" value="1"/>
</dbReference>
<dbReference type="SUPFAM" id="SSF50249">
    <property type="entry name" value="Nucleic acid-binding proteins"/>
    <property type="match status" value="1"/>
</dbReference>
<organism evidence="9 10">
    <name type="scientific">Pseudahrensia aquimaris</name>
    <dbReference type="NCBI Taxonomy" id="744461"/>
    <lineage>
        <taxon>Bacteria</taxon>
        <taxon>Pseudomonadati</taxon>
        <taxon>Pseudomonadota</taxon>
        <taxon>Alphaproteobacteria</taxon>
        <taxon>Hyphomicrobiales</taxon>
        <taxon>Ahrensiaceae</taxon>
        <taxon>Pseudahrensia</taxon>
    </lineage>
</organism>
<sequence>MEWTDDAVVLGVKKHGETSVIAELMTRERGRHLGLVQGGRSRTLRPLLQPGNSVRAVWRARLEDHLGQFKLESTGARAAKLMETPHGVYALQTIAAHLRLLPERDAHPALFAMLNIVLDNLTAPDIAGELFVRFELAILDELGFGLDLTQCAATGRRRDLIYVSPKSGRAVNREAGAPYAERMLPLPPFLLVANPLEVESASLATIEDGFRLTGFFLDRHVFGPRAIDCPPERDGLIRAVRRAMEKEEREGPTL</sequence>
<dbReference type="Gene3D" id="1.20.1440.120">
    <property type="entry name" value="Recombination protein O, C-terminal domain"/>
    <property type="match status" value="1"/>
</dbReference>
<keyword evidence="5 7" id="KW-0234">DNA repair</keyword>
<evidence type="ECO:0000313" key="10">
    <source>
        <dbReference type="Proteomes" id="UP001597101"/>
    </source>
</evidence>
<evidence type="ECO:0000256" key="6">
    <source>
        <dbReference type="ARBA" id="ARBA00033409"/>
    </source>
</evidence>
<dbReference type="RefSeq" id="WP_377211597.1">
    <property type="nucleotide sequence ID" value="NZ_JBHTJV010000003.1"/>
</dbReference>
<dbReference type="PANTHER" id="PTHR33991:SF1">
    <property type="entry name" value="DNA REPAIR PROTEIN RECO"/>
    <property type="match status" value="1"/>
</dbReference>
<dbReference type="NCBIfam" id="TIGR00613">
    <property type="entry name" value="reco"/>
    <property type="match status" value="1"/>
</dbReference>
<dbReference type="EMBL" id="JBHTJV010000003">
    <property type="protein sequence ID" value="MFD0915750.1"/>
    <property type="molecule type" value="Genomic_DNA"/>
</dbReference>
<dbReference type="Pfam" id="PF02565">
    <property type="entry name" value="RecO_C"/>
    <property type="match status" value="1"/>
</dbReference>
<proteinExistence type="inferred from homology"/>
<dbReference type="InterPro" id="IPR003717">
    <property type="entry name" value="RecO"/>
</dbReference>
<dbReference type="InterPro" id="IPR022572">
    <property type="entry name" value="DNA_rep/recomb_RecO_N"/>
</dbReference>
<evidence type="ECO:0000256" key="1">
    <source>
        <dbReference type="ARBA" id="ARBA00007452"/>
    </source>
</evidence>
<evidence type="ECO:0000313" key="9">
    <source>
        <dbReference type="EMBL" id="MFD0915750.1"/>
    </source>
</evidence>
<dbReference type="Proteomes" id="UP001597101">
    <property type="component" value="Unassembled WGS sequence"/>
</dbReference>
<keyword evidence="10" id="KW-1185">Reference proteome</keyword>
<dbReference type="PANTHER" id="PTHR33991">
    <property type="entry name" value="DNA REPAIR PROTEIN RECO"/>
    <property type="match status" value="1"/>
</dbReference>
<evidence type="ECO:0000256" key="2">
    <source>
        <dbReference type="ARBA" id="ARBA00021310"/>
    </source>
</evidence>
<gene>
    <name evidence="7 9" type="primary">recO</name>
    <name evidence="9" type="ORF">ACFQ14_04960</name>
</gene>
<comment type="function">
    <text evidence="7">Involved in DNA repair and RecF pathway recombination.</text>
</comment>
<evidence type="ECO:0000256" key="5">
    <source>
        <dbReference type="ARBA" id="ARBA00023204"/>
    </source>
</evidence>
<comment type="similarity">
    <text evidence="1 7">Belongs to the RecO family.</text>
</comment>
<evidence type="ECO:0000256" key="4">
    <source>
        <dbReference type="ARBA" id="ARBA00023172"/>
    </source>
</evidence>